<dbReference type="RefSeq" id="WP_094058570.1">
    <property type="nucleotide sequence ID" value="NZ_CP022530.1"/>
</dbReference>
<proteinExistence type="predicted"/>
<evidence type="ECO:0000313" key="4">
    <source>
        <dbReference type="Proteomes" id="UP000202440"/>
    </source>
</evidence>
<dbReference type="GO" id="GO:0020037">
    <property type="term" value="F:heme binding"/>
    <property type="evidence" value="ECO:0007669"/>
    <property type="project" value="InterPro"/>
</dbReference>
<feature type="transmembrane region" description="Helical" evidence="1">
    <location>
        <begin position="252"/>
        <end position="270"/>
    </location>
</feature>
<protein>
    <recommendedName>
        <fullName evidence="2">Urate oxidase N-terminal domain-containing protein</fullName>
    </recommendedName>
</protein>
<dbReference type="KEGG" id="bsan:CHH28_01030"/>
<dbReference type="EMBL" id="CP022530">
    <property type="protein sequence ID" value="ASP37352.1"/>
    <property type="molecule type" value="Genomic_DNA"/>
</dbReference>
<feature type="transmembrane region" description="Helical" evidence="1">
    <location>
        <begin position="12"/>
        <end position="36"/>
    </location>
</feature>
<dbReference type="OrthoDB" id="9787495at2"/>
<feature type="transmembrane region" description="Helical" evidence="1">
    <location>
        <begin position="177"/>
        <end position="196"/>
    </location>
</feature>
<evidence type="ECO:0000313" key="3">
    <source>
        <dbReference type="EMBL" id="ASP37352.1"/>
    </source>
</evidence>
<reference evidence="3 4" key="1">
    <citation type="submission" date="2017-07" db="EMBL/GenBank/DDBJ databases">
        <title>Annotated genome sequence of Bacterioplanes sanyensis isolated from Red Sea.</title>
        <authorList>
            <person name="Rehman Z.U."/>
        </authorList>
    </citation>
    <scope>NUCLEOTIDE SEQUENCE [LARGE SCALE GENOMIC DNA]</scope>
    <source>
        <strain evidence="3 4">NV9</strain>
    </source>
</reference>
<dbReference type="InterPro" id="IPR036909">
    <property type="entry name" value="Cyt_c-like_dom_sf"/>
</dbReference>
<feature type="transmembrane region" description="Helical" evidence="1">
    <location>
        <begin position="123"/>
        <end position="140"/>
    </location>
</feature>
<dbReference type="AlphaFoldDB" id="A0A222FFE6"/>
<name>A0A222FFE6_9GAMM</name>
<dbReference type="Proteomes" id="UP000202440">
    <property type="component" value="Chromosome"/>
</dbReference>
<sequence length="393" mass="43905">MEAYLFDWLNLFFRWFHVITGIAWIGASFYFVWLDLSLREPPQWKKDQGIKGDLWAIHGGGFYEVAKYQAGPPAMPKTLHWFKWEAYTTWLTGFALLSVMYYWGADQYLIDPQKMALGQWQAIAISLAFLGGGFVLYEALLKSPMRQSPKLFAALLYAALVAAAWALDQIFSDRAAYLHVGALIGSIMAGNVLFGIMPAQRELVRAVQAGETPQAHFAELAKLRSTHNNYFTLPLIFIMISNHYPMTYGHEQGWLVLALIGAISAFARHYFNLKHQDNHQPWILVVAALALFLLIGWMVPKPAEPLAANTERLNQSQALALVEAHCTACHAEKPSHPAFNAPPGGIALEQWSQVEANAARIIPALRTGYMPLGNTSGMTDEQRSQLIQALSSE</sequence>
<keyword evidence="1" id="KW-1133">Transmembrane helix</keyword>
<dbReference type="Pfam" id="PF06181">
    <property type="entry name" value="Urate_ox_N"/>
    <property type="match status" value="1"/>
</dbReference>
<dbReference type="SUPFAM" id="SSF46626">
    <property type="entry name" value="Cytochrome c"/>
    <property type="match status" value="1"/>
</dbReference>
<keyword evidence="1" id="KW-0472">Membrane</keyword>
<keyword evidence="1" id="KW-0812">Transmembrane</keyword>
<dbReference type="GO" id="GO:0009055">
    <property type="term" value="F:electron transfer activity"/>
    <property type="evidence" value="ECO:0007669"/>
    <property type="project" value="InterPro"/>
</dbReference>
<accession>A0A222FFE6</accession>
<feature type="transmembrane region" description="Helical" evidence="1">
    <location>
        <begin position="282"/>
        <end position="299"/>
    </location>
</feature>
<organism evidence="3 4">
    <name type="scientific">Bacterioplanes sanyensis</name>
    <dbReference type="NCBI Taxonomy" id="1249553"/>
    <lineage>
        <taxon>Bacteria</taxon>
        <taxon>Pseudomonadati</taxon>
        <taxon>Pseudomonadota</taxon>
        <taxon>Gammaproteobacteria</taxon>
        <taxon>Oceanospirillales</taxon>
        <taxon>Oceanospirillaceae</taxon>
        <taxon>Bacterioplanes</taxon>
    </lineage>
</organism>
<evidence type="ECO:0000259" key="2">
    <source>
        <dbReference type="Pfam" id="PF06181"/>
    </source>
</evidence>
<dbReference type="InterPro" id="IPR010389">
    <property type="entry name" value="Urate_ox_N"/>
</dbReference>
<gene>
    <name evidence="3" type="ORF">CHH28_01030</name>
</gene>
<feature type="transmembrane region" description="Helical" evidence="1">
    <location>
        <begin position="84"/>
        <end position="103"/>
    </location>
</feature>
<feature type="transmembrane region" description="Helical" evidence="1">
    <location>
        <begin position="152"/>
        <end position="171"/>
    </location>
</feature>
<feature type="domain" description="Urate oxidase N-terminal" evidence="2">
    <location>
        <begin position="3"/>
        <end position="298"/>
    </location>
</feature>
<keyword evidence="4" id="KW-1185">Reference proteome</keyword>
<evidence type="ECO:0000256" key="1">
    <source>
        <dbReference type="SAM" id="Phobius"/>
    </source>
</evidence>